<evidence type="ECO:0000256" key="7">
    <source>
        <dbReference type="ARBA" id="ARBA00022989"/>
    </source>
</evidence>
<dbReference type="PANTHER" id="PTHR30433:SF2">
    <property type="entry name" value="MOTILITY PROTEIN A"/>
    <property type="match status" value="1"/>
</dbReference>
<evidence type="ECO:0000259" key="10">
    <source>
        <dbReference type="Pfam" id="PF01618"/>
    </source>
</evidence>
<sequence>MDIATPAGLLIGFVLLIVSVIMGGGASGIVAFINIPSMMIVVGGTICATLVRYPLQRVIGLVGLIMKTIFVKLSSPQEEMQRLIEYAKLARREGLLALESKVVDIKDAFLAKSIQLLVDGTDADGLRDILEKEIDNVRGRHSIGKGVLESMGTVAPAFGMMGTLIGLVLMLRELDDPSKIGVGMATALITTFYGVLLANLIFLPMSGKLDIRSKEETLLKELIVEGIVAIQSGDNPSIVEEKLKGFLSPAQRQENKVDALKDQIRSASAA</sequence>
<evidence type="ECO:0000256" key="5">
    <source>
        <dbReference type="ARBA" id="ARBA00022692"/>
    </source>
</evidence>
<evidence type="ECO:0000313" key="12">
    <source>
        <dbReference type="Proteomes" id="UP000722750"/>
    </source>
</evidence>
<dbReference type="GO" id="GO:0005886">
    <property type="term" value="C:plasma membrane"/>
    <property type="evidence" value="ECO:0007669"/>
    <property type="project" value="UniProtKB-SubCell"/>
</dbReference>
<dbReference type="Proteomes" id="UP000722750">
    <property type="component" value="Unassembled WGS sequence"/>
</dbReference>
<keyword evidence="3" id="KW-0813">Transport</keyword>
<protein>
    <submittedName>
        <fullName evidence="11">Chemotaxis protein PomA</fullName>
    </submittedName>
</protein>
<name>A0A942A0U4_9BACT</name>
<dbReference type="EMBL" id="JAANXD010000019">
    <property type="protein sequence ID" value="MBS1257326.1"/>
    <property type="molecule type" value="Genomic_DNA"/>
</dbReference>
<dbReference type="Pfam" id="PF01618">
    <property type="entry name" value="MotA_ExbB"/>
    <property type="match status" value="1"/>
</dbReference>
<dbReference type="InterPro" id="IPR002898">
    <property type="entry name" value="MotA_ExbB_proton_chnl"/>
</dbReference>
<feature type="transmembrane region" description="Helical" evidence="9">
    <location>
        <begin position="182"/>
        <end position="203"/>
    </location>
</feature>
<dbReference type="GO" id="GO:0006935">
    <property type="term" value="P:chemotaxis"/>
    <property type="evidence" value="ECO:0007669"/>
    <property type="project" value="InterPro"/>
</dbReference>
<gene>
    <name evidence="11" type="ORF">MAG551_00368</name>
</gene>
<keyword evidence="6" id="KW-0283">Flagellar rotation</keyword>
<comment type="similarity">
    <text evidence="2">Belongs to the MotA family.</text>
</comment>
<organism evidence="11 12">
    <name type="scientific">Candidatus Scalindua arabica</name>
    <dbReference type="NCBI Taxonomy" id="1127984"/>
    <lineage>
        <taxon>Bacteria</taxon>
        <taxon>Pseudomonadati</taxon>
        <taxon>Planctomycetota</taxon>
        <taxon>Candidatus Brocadiia</taxon>
        <taxon>Candidatus Brocadiales</taxon>
        <taxon>Candidatus Scalinduaceae</taxon>
        <taxon>Candidatus Scalindua</taxon>
    </lineage>
</organism>
<evidence type="ECO:0000256" key="4">
    <source>
        <dbReference type="ARBA" id="ARBA00022475"/>
    </source>
</evidence>
<feature type="transmembrane region" description="Helical" evidence="9">
    <location>
        <begin position="7"/>
        <end position="35"/>
    </location>
</feature>
<dbReference type="AlphaFoldDB" id="A0A942A0U4"/>
<feature type="transmembrane region" description="Helical" evidence="9">
    <location>
        <begin position="147"/>
        <end position="170"/>
    </location>
</feature>
<evidence type="ECO:0000256" key="1">
    <source>
        <dbReference type="ARBA" id="ARBA00004651"/>
    </source>
</evidence>
<evidence type="ECO:0000256" key="2">
    <source>
        <dbReference type="ARBA" id="ARBA00008038"/>
    </source>
</evidence>
<evidence type="ECO:0000313" key="11">
    <source>
        <dbReference type="EMBL" id="MBS1257326.1"/>
    </source>
</evidence>
<keyword evidence="4" id="KW-1003">Cell membrane</keyword>
<reference evidence="11" key="1">
    <citation type="journal article" date="2021" name="ISME J.">
        <title>Fine-scale metabolic discontinuity in a stratified prokaryote microbiome of a Red Sea deep halocline.</title>
        <authorList>
            <person name="Michoud G."/>
            <person name="Ngugi D.K."/>
            <person name="Barozzi A."/>
            <person name="Merlino G."/>
            <person name="Calleja M.L."/>
            <person name="Delgado-Huertas A."/>
            <person name="Moran X.A.G."/>
            <person name="Daffonchio D."/>
        </authorList>
    </citation>
    <scope>NUCLEOTIDE SEQUENCE</scope>
    <source>
        <strain evidence="11">SuakinDeep_MAG55_1</strain>
    </source>
</reference>
<keyword evidence="8 9" id="KW-0472">Membrane</keyword>
<accession>A0A942A0U4</accession>
<comment type="subcellular location">
    <subcellularLocation>
        <location evidence="1">Cell membrane</location>
        <topology evidence="1">Multi-pass membrane protein</topology>
    </subcellularLocation>
</comment>
<keyword evidence="7 9" id="KW-1133">Transmembrane helix</keyword>
<comment type="caution">
    <text evidence="11">The sequence shown here is derived from an EMBL/GenBank/DDBJ whole genome shotgun (WGS) entry which is preliminary data.</text>
</comment>
<dbReference type="InterPro" id="IPR047055">
    <property type="entry name" value="MotA-like"/>
</dbReference>
<dbReference type="GO" id="GO:0071978">
    <property type="term" value="P:bacterial-type flagellum-dependent swarming motility"/>
    <property type="evidence" value="ECO:0007669"/>
    <property type="project" value="InterPro"/>
</dbReference>
<feature type="domain" description="MotA/TolQ/ExbB proton channel" evidence="10">
    <location>
        <begin position="104"/>
        <end position="219"/>
    </location>
</feature>
<evidence type="ECO:0000256" key="8">
    <source>
        <dbReference type="ARBA" id="ARBA00023136"/>
    </source>
</evidence>
<evidence type="ECO:0000256" key="9">
    <source>
        <dbReference type="SAM" id="Phobius"/>
    </source>
</evidence>
<evidence type="ECO:0000256" key="3">
    <source>
        <dbReference type="ARBA" id="ARBA00022448"/>
    </source>
</evidence>
<dbReference type="PANTHER" id="PTHR30433">
    <property type="entry name" value="CHEMOTAXIS PROTEIN MOTA"/>
    <property type="match status" value="1"/>
</dbReference>
<proteinExistence type="inferred from homology"/>
<keyword evidence="5 9" id="KW-0812">Transmembrane</keyword>
<evidence type="ECO:0000256" key="6">
    <source>
        <dbReference type="ARBA" id="ARBA00022779"/>
    </source>
</evidence>
<dbReference type="PROSITE" id="PS01307">
    <property type="entry name" value="MOTA"/>
    <property type="match status" value="1"/>
</dbReference>
<dbReference type="InterPro" id="IPR000540">
    <property type="entry name" value="Flag_MotA_CS"/>
</dbReference>